<dbReference type="InterPro" id="IPR037185">
    <property type="entry name" value="EmrE-like"/>
</dbReference>
<keyword evidence="4 6" id="KW-1133">Transmembrane helix</keyword>
<protein>
    <submittedName>
        <fullName evidence="8">Uncharacterized protein</fullName>
    </submittedName>
</protein>
<feature type="signal peptide" evidence="7">
    <location>
        <begin position="1"/>
        <end position="22"/>
    </location>
</feature>
<gene>
    <name evidence="8" type="ORF">Bathy01g02560</name>
</gene>
<name>K8E9Z9_9CHLO</name>
<dbReference type="EMBL" id="FO082278">
    <property type="protein sequence ID" value="CCO14484.1"/>
    <property type="molecule type" value="Genomic_DNA"/>
</dbReference>
<feature type="transmembrane region" description="Helical" evidence="6">
    <location>
        <begin position="261"/>
        <end position="281"/>
    </location>
</feature>
<feature type="transmembrane region" description="Helical" evidence="6">
    <location>
        <begin position="230"/>
        <end position="254"/>
    </location>
</feature>
<dbReference type="PIRSF" id="PIRSF005799">
    <property type="entry name" value="UDP-gal_transpt"/>
    <property type="match status" value="1"/>
</dbReference>
<dbReference type="KEGG" id="bpg:Bathy01g02560"/>
<evidence type="ECO:0000256" key="2">
    <source>
        <dbReference type="ARBA" id="ARBA00006447"/>
    </source>
</evidence>
<evidence type="ECO:0000256" key="6">
    <source>
        <dbReference type="SAM" id="Phobius"/>
    </source>
</evidence>
<proteinExistence type="inferred from homology"/>
<dbReference type="OrthoDB" id="498253at2759"/>
<dbReference type="Pfam" id="PF04142">
    <property type="entry name" value="Nuc_sug_transp"/>
    <property type="match status" value="1"/>
</dbReference>
<dbReference type="eggNOG" id="KOG2234">
    <property type="taxonomic scope" value="Eukaryota"/>
</dbReference>
<feature type="chain" id="PRO_5003917250" evidence="7">
    <location>
        <begin position="23"/>
        <end position="318"/>
    </location>
</feature>
<keyword evidence="9" id="KW-1185">Reference proteome</keyword>
<feature type="transmembrane region" description="Helical" evidence="6">
    <location>
        <begin position="131"/>
        <end position="152"/>
    </location>
</feature>
<evidence type="ECO:0000256" key="1">
    <source>
        <dbReference type="ARBA" id="ARBA00004141"/>
    </source>
</evidence>
<organism evidence="8 9">
    <name type="scientific">Bathycoccus prasinos</name>
    <dbReference type="NCBI Taxonomy" id="41875"/>
    <lineage>
        <taxon>Eukaryota</taxon>
        <taxon>Viridiplantae</taxon>
        <taxon>Chlorophyta</taxon>
        <taxon>Mamiellophyceae</taxon>
        <taxon>Mamiellales</taxon>
        <taxon>Bathycoccaceae</taxon>
        <taxon>Bathycoccus</taxon>
    </lineage>
</organism>
<dbReference type="GeneID" id="19017991"/>
<dbReference type="SUPFAM" id="SSF103481">
    <property type="entry name" value="Multidrug resistance efflux transporter EmrE"/>
    <property type="match status" value="1"/>
</dbReference>
<dbReference type="Proteomes" id="UP000198341">
    <property type="component" value="Chromosome 1"/>
</dbReference>
<sequence length="318" mass="35059">MEDWGRKSVVTLALTVLTSSQGLLIAASKANGVKYDYAVTSANCTVETTKMLMSLLALVKIWRTVGVNEDNRISTSWSELWVYPIPAALYLVKNLLQYYVFLYVDAPSYQILKNLNIISTGILYRIFLKKILSGVQWSALILLALGCTIAQLTSGSDQVLSTPFMGLMMAIVMAILSGAAGVYTELIMKKQPKRNVNAQNVYLYLFGVIFNMVAIFLYDYDAVFGRGYFYGYNAIVCTMILNHSLSGIAVSLVMKYADNIVKVYSTSVAMILTTLVSIPLFGFQLTLPFVLGTSVVSVAVYLHYQSKDTPQPPGALTK</sequence>
<keyword evidence="3 6" id="KW-0812">Transmembrane</keyword>
<dbReference type="PANTHER" id="PTHR10231">
    <property type="entry name" value="NUCLEOTIDE-SUGAR TRANSMEMBRANE TRANSPORTER"/>
    <property type="match status" value="1"/>
</dbReference>
<evidence type="ECO:0000313" key="8">
    <source>
        <dbReference type="EMBL" id="CCO14484.1"/>
    </source>
</evidence>
<dbReference type="InterPro" id="IPR007271">
    <property type="entry name" value="Nuc_sug_transpt"/>
</dbReference>
<feature type="transmembrane region" description="Helical" evidence="6">
    <location>
        <begin position="200"/>
        <end position="218"/>
    </location>
</feature>
<dbReference type="AlphaFoldDB" id="K8E9Z9"/>
<keyword evidence="5 6" id="KW-0472">Membrane</keyword>
<keyword evidence="7" id="KW-0732">Signal</keyword>
<comment type="subcellular location">
    <subcellularLocation>
        <location evidence="1">Membrane</location>
        <topology evidence="1">Multi-pass membrane protein</topology>
    </subcellularLocation>
</comment>
<evidence type="ECO:0000256" key="5">
    <source>
        <dbReference type="ARBA" id="ARBA00023136"/>
    </source>
</evidence>
<evidence type="ECO:0000313" key="9">
    <source>
        <dbReference type="Proteomes" id="UP000198341"/>
    </source>
</evidence>
<reference evidence="8 9" key="1">
    <citation type="submission" date="2011-10" db="EMBL/GenBank/DDBJ databases">
        <authorList>
            <person name="Genoscope - CEA"/>
        </authorList>
    </citation>
    <scope>NUCLEOTIDE SEQUENCE [LARGE SCALE GENOMIC DNA]</scope>
    <source>
        <strain evidence="8 9">RCC 1105</strain>
    </source>
</reference>
<comment type="similarity">
    <text evidence="2">Belongs to the nucleotide-sugar transporter family. CMP-Sialate:CMP antiporter (TC 2.A.7.12) subfamily.</text>
</comment>
<feature type="transmembrane region" description="Helical" evidence="6">
    <location>
        <begin position="164"/>
        <end position="188"/>
    </location>
</feature>
<evidence type="ECO:0000256" key="7">
    <source>
        <dbReference type="SAM" id="SignalP"/>
    </source>
</evidence>
<evidence type="ECO:0000256" key="4">
    <source>
        <dbReference type="ARBA" id="ARBA00022989"/>
    </source>
</evidence>
<dbReference type="NCBIfam" id="TIGR00803">
    <property type="entry name" value="nst"/>
    <property type="match status" value="1"/>
</dbReference>
<evidence type="ECO:0000256" key="3">
    <source>
        <dbReference type="ARBA" id="ARBA00022692"/>
    </source>
</evidence>
<dbReference type="GO" id="GO:0015165">
    <property type="term" value="F:pyrimidine nucleotide-sugar transmembrane transporter activity"/>
    <property type="evidence" value="ECO:0007669"/>
    <property type="project" value="InterPro"/>
</dbReference>
<dbReference type="RefSeq" id="XP_007515605.1">
    <property type="nucleotide sequence ID" value="XM_007515543.1"/>
</dbReference>
<dbReference type="GO" id="GO:0000139">
    <property type="term" value="C:Golgi membrane"/>
    <property type="evidence" value="ECO:0007669"/>
    <property type="project" value="InterPro"/>
</dbReference>
<accession>K8E9Z9</accession>